<feature type="compositionally biased region" description="Low complexity" evidence="1">
    <location>
        <begin position="271"/>
        <end position="295"/>
    </location>
</feature>
<organism evidence="2 3">
    <name type="scientific">Chlamydomonas schloesseri</name>
    <dbReference type="NCBI Taxonomy" id="2026947"/>
    <lineage>
        <taxon>Eukaryota</taxon>
        <taxon>Viridiplantae</taxon>
        <taxon>Chlorophyta</taxon>
        <taxon>core chlorophytes</taxon>
        <taxon>Chlorophyceae</taxon>
        <taxon>CS clade</taxon>
        <taxon>Chlamydomonadales</taxon>
        <taxon>Chlamydomonadaceae</taxon>
        <taxon>Chlamydomonas</taxon>
    </lineage>
</organism>
<evidence type="ECO:0000313" key="2">
    <source>
        <dbReference type="EMBL" id="KAG2442169.1"/>
    </source>
</evidence>
<feature type="compositionally biased region" description="Acidic residues" evidence="1">
    <location>
        <begin position="244"/>
        <end position="257"/>
    </location>
</feature>
<evidence type="ECO:0000256" key="1">
    <source>
        <dbReference type="SAM" id="MobiDB-lite"/>
    </source>
</evidence>
<reference evidence="2" key="1">
    <citation type="journal article" date="2020" name="bioRxiv">
        <title>Comparative genomics of Chlamydomonas.</title>
        <authorList>
            <person name="Craig R.J."/>
            <person name="Hasan A.R."/>
            <person name="Ness R.W."/>
            <person name="Keightley P.D."/>
        </authorList>
    </citation>
    <scope>NUCLEOTIDE SEQUENCE</scope>
    <source>
        <strain evidence="2">CCAP 11/173</strain>
    </source>
</reference>
<dbReference type="InterPro" id="IPR052145">
    <property type="entry name" value="Mediator/Homeobox_domain"/>
</dbReference>
<sequence length="573" mass="57819">MQARNKHNSTRRASAAAAAAAAASLLLLLASLSYALLLVSTLPTVGAQVSASGVNCLRASDGNPAVNGFKCGAGCPCGDDALGGHPHTGSAASNAMMGSGGGAGGGAMPGMMMGGGSGMGGGAGTSGTAGGGGGVRAAVMPGGGLGGRRALRNVGVNINVGGGGLDVDTDDQDVLNTPGGGQLVCPPPGFAAVPGLNLTAYTAAPWFVQRQLPLSYQGEGDPAAYLYCVQAVYQRVRQQQDQQQPEDMDEQDPDQDGDVDRPGADTDNDATSNKTTSGNNNNNSTTSNPTIITGPQQPPPQQPQQSDQQQGQLQQSPPPPVFRVFNYANRGRVNGPAVGTDGSSGQPAPIYPQDLVAVPDPEAAGTPTANSELLVGPPSLLPNLLSLNWRLGWGRYWVVAVALSNDSRLGYDWAIVSGGPPEFAAPSGAGCLTQPPPLPPPPPPGMLGSALGRFMDWVRFHHQAARDQLRAVSDGSSQGLWFLSRRPVDPEATRQMELTARRLGFDTSGLMPRPRLPPRLRLRGRRAASNAVMGGGGGAGGGAMPGMMMGGGSGMGGGAGTSGTAGGGGGGTK</sequence>
<comment type="caution">
    <text evidence="2">The sequence shown here is derived from an EMBL/GenBank/DDBJ whole genome shotgun (WGS) entry which is preliminary data.</text>
</comment>
<feature type="compositionally biased region" description="Low complexity" evidence="1">
    <location>
        <begin position="303"/>
        <end position="315"/>
    </location>
</feature>
<gene>
    <name evidence="2" type="ORF">HYH02_009657</name>
</gene>
<keyword evidence="3" id="KW-1185">Reference proteome</keyword>
<dbReference type="InterPro" id="IPR012674">
    <property type="entry name" value="Calycin"/>
</dbReference>
<dbReference type="PANTHER" id="PTHR24330:SF19">
    <property type="entry name" value="MEDIATOR OF RNA POLYMERASE II TRANSCRIPTION SUBUNIT 29"/>
    <property type="match status" value="1"/>
</dbReference>
<dbReference type="Gene3D" id="2.40.128.20">
    <property type="match status" value="1"/>
</dbReference>
<dbReference type="Proteomes" id="UP000613740">
    <property type="component" value="Unassembled WGS sequence"/>
</dbReference>
<dbReference type="PANTHER" id="PTHR24330">
    <property type="entry name" value="HOMEOBOX PROTEIN BARH-LIKE"/>
    <property type="match status" value="1"/>
</dbReference>
<evidence type="ECO:0000313" key="3">
    <source>
        <dbReference type="Proteomes" id="UP000613740"/>
    </source>
</evidence>
<dbReference type="AlphaFoldDB" id="A0A835W8Y7"/>
<accession>A0A835W8Y7</accession>
<protein>
    <submittedName>
        <fullName evidence="2">Uncharacterized protein</fullName>
    </submittedName>
</protein>
<dbReference type="OrthoDB" id="565904at2759"/>
<proteinExistence type="predicted"/>
<dbReference type="EMBL" id="JAEHOD010000033">
    <property type="protein sequence ID" value="KAG2442169.1"/>
    <property type="molecule type" value="Genomic_DNA"/>
</dbReference>
<name>A0A835W8Y7_9CHLO</name>
<feature type="region of interest" description="Disordered" evidence="1">
    <location>
        <begin position="237"/>
        <end position="324"/>
    </location>
</feature>